<dbReference type="EMBL" id="CP033897">
    <property type="protein sequence ID" value="AZA11337.1"/>
    <property type="molecule type" value="Genomic_DNA"/>
</dbReference>
<gene>
    <name evidence="8" type="ORF">CGERO_05125</name>
</gene>
<name>A0A3G6J060_9CORY</name>
<dbReference type="RefSeq" id="WP_245998890.1">
    <property type="nucleotide sequence ID" value="NZ_CP033897.1"/>
</dbReference>
<keyword evidence="2 6" id="KW-0812">Transmembrane</keyword>
<dbReference type="Pfam" id="PF05154">
    <property type="entry name" value="TM2"/>
    <property type="match status" value="1"/>
</dbReference>
<evidence type="ECO:0000256" key="4">
    <source>
        <dbReference type="ARBA" id="ARBA00023136"/>
    </source>
</evidence>
<evidence type="ECO:0000256" key="5">
    <source>
        <dbReference type="SAM" id="MobiDB-lite"/>
    </source>
</evidence>
<keyword evidence="9" id="KW-1185">Reference proteome</keyword>
<dbReference type="InterPro" id="IPR007829">
    <property type="entry name" value="TM2"/>
</dbReference>
<dbReference type="Proteomes" id="UP000271587">
    <property type="component" value="Chromosome"/>
</dbReference>
<feature type="transmembrane region" description="Helical" evidence="6">
    <location>
        <begin position="43"/>
        <end position="64"/>
    </location>
</feature>
<dbReference type="KEGG" id="cgk:CGERO_05125"/>
<keyword evidence="3 6" id="KW-1133">Transmembrane helix</keyword>
<dbReference type="GO" id="GO:0016020">
    <property type="term" value="C:membrane"/>
    <property type="evidence" value="ECO:0007669"/>
    <property type="project" value="UniProtKB-SubCell"/>
</dbReference>
<evidence type="ECO:0000313" key="8">
    <source>
        <dbReference type="EMBL" id="AZA11337.1"/>
    </source>
</evidence>
<feature type="domain" description="TM2" evidence="7">
    <location>
        <begin position="38"/>
        <end position="88"/>
    </location>
</feature>
<feature type="region of interest" description="Disordered" evidence="5">
    <location>
        <begin position="1"/>
        <end position="23"/>
    </location>
</feature>
<evidence type="ECO:0000259" key="7">
    <source>
        <dbReference type="Pfam" id="PF05154"/>
    </source>
</evidence>
<evidence type="ECO:0000256" key="3">
    <source>
        <dbReference type="ARBA" id="ARBA00022989"/>
    </source>
</evidence>
<organism evidence="8 9">
    <name type="scientific">Corynebacterium gerontici</name>
    <dbReference type="NCBI Taxonomy" id="2079234"/>
    <lineage>
        <taxon>Bacteria</taxon>
        <taxon>Bacillati</taxon>
        <taxon>Actinomycetota</taxon>
        <taxon>Actinomycetes</taxon>
        <taxon>Mycobacteriales</taxon>
        <taxon>Corynebacteriaceae</taxon>
        <taxon>Corynebacterium</taxon>
    </lineage>
</organism>
<comment type="subcellular location">
    <subcellularLocation>
        <location evidence="1">Membrane</location>
        <topology evidence="1">Multi-pass membrane protein</topology>
    </subcellularLocation>
</comment>
<evidence type="ECO:0000256" key="1">
    <source>
        <dbReference type="ARBA" id="ARBA00004141"/>
    </source>
</evidence>
<evidence type="ECO:0000256" key="2">
    <source>
        <dbReference type="ARBA" id="ARBA00022692"/>
    </source>
</evidence>
<accession>A0A3G6J060</accession>
<evidence type="ECO:0000256" key="6">
    <source>
        <dbReference type="SAM" id="Phobius"/>
    </source>
</evidence>
<reference evidence="8 9" key="1">
    <citation type="submission" date="2018-11" db="EMBL/GenBank/DDBJ databases">
        <authorList>
            <person name="Kleinhagauer T."/>
            <person name="Glaeser S.P."/>
            <person name="Spergser J."/>
            <person name="Ruckert C."/>
            <person name="Kaempfer P."/>
            <person name="Busse H.-J."/>
        </authorList>
    </citation>
    <scope>NUCLEOTIDE SEQUENCE [LARGE SCALE GENOMIC DNA]</scope>
    <source>
        <strain evidence="8 9">W8</strain>
    </source>
</reference>
<keyword evidence="4 6" id="KW-0472">Membrane</keyword>
<dbReference type="AlphaFoldDB" id="A0A3G6J060"/>
<protein>
    <submittedName>
        <fullName evidence="8">TM2 domain protein</fullName>
    </submittedName>
</protein>
<feature type="transmembrane region" description="Helical" evidence="6">
    <location>
        <begin position="76"/>
        <end position="99"/>
    </location>
</feature>
<sequence>MTNPYQRPTQAQNPYGTTPYGSNSFNLPQHQGPYLPLNQKNRVIAAVLAFFLGSFGVHNFYLGYNTKGLIQAGLGIFGWLTAIFLIGFLVLAGVSLWALAELILIIANVGPYQTDARGVPLD</sequence>
<proteinExistence type="predicted"/>
<evidence type="ECO:0000313" key="9">
    <source>
        <dbReference type="Proteomes" id="UP000271587"/>
    </source>
</evidence>